<dbReference type="Pfam" id="PF13196">
    <property type="entry name" value="DUF4012"/>
    <property type="match status" value="1"/>
</dbReference>
<sequence>MRRPPRGRTRAIRRLALAALLVPALALAALAAIVVGCALTARAHLESALPLAASIQSALLVGDADQVEEDAEAFVEATGDAVHALDNPVWRLASRVPLLGENLRAITTTVAVAHGIGEGAVLPAGDIDLEAFKPSGGRLDVAAVAETAPVIEVADATLHKAADIMADIDTDALLGPIAASVDQLRSELERVSEITSALTIAAEILPDAMGQDEPRTYLLMFPNNAELRTQGGNPTAFAIMEIDDGRIAIRAEVGAIGGIPVFPERVGEFDDDELGVFPDLGLSMASITRTPDFPTTARAAQEMWERTFGLRVDGVLSVDPVALSYVLGATGPLALDGGGQLSADNVVDRVLSDVYVEYPDGASQDAYFTAISSLVFVAVSSGQGSFVDLVAAFGRAAEEHRLMFWASRPDEQGVIELTPLTGADDGTESEATAFDFYLNDYTATKLGYYLDATLDVGASRCQAVDTVFELSGELVSSVDPDAVLPGALSSPVAPPGVILTRAMIVGPPGAEFVEARIDGKRVPTESVVEWEGRAAVVLDLPLNPGESVEFSSRFEGDGLDYPDLDVRTTPMVRETPMRVYDAYC</sequence>
<gene>
    <name evidence="1" type="ORF">M2152_001861</name>
</gene>
<reference evidence="1 2" key="1">
    <citation type="submission" date="2023-04" db="EMBL/GenBank/DDBJ databases">
        <title>Genome Encyclopedia of Bacteria and Archaea VI: Functional Genomics of Type Strains.</title>
        <authorList>
            <person name="Whitman W."/>
        </authorList>
    </citation>
    <scope>NUCLEOTIDE SEQUENCE [LARGE SCALE GENOMIC DNA]</scope>
    <source>
        <strain evidence="1 2">SG_E_30_P1</strain>
    </source>
</reference>
<evidence type="ECO:0000313" key="1">
    <source>
        <dbReference type="EMBL" id="MDH6181679.1"/>
    </source>
</evidence>
<comment type="caution">
    <text evidence="1">The sequence shown here is derived from an EMBL/GenBank/DDBJ whole genome shotgun (WGS) entry which is preliminary data.</text>
</comment>
<organism evidence="1 2">
    <name type="scientific">Antiquaquibacter oligotrophicus</name>
    <dbReference type="NCBI Taxonomy" id="2880260"/>
    <lineage>
        <taxon>Bacteria</taxon>
        <taxon>Bacillati</taxon>
        <taxon>Actinomycetota</taxon>
        <taxon>Actinomycetes</taxon>
        <taxon>Micrococcales</taxon>
        <taxon>Microbacteriaceae</taxon>
        <taxon>Antiquaquibacter</taxon>
    </lineage>
</organism>
<proteinExistence type="predicted"/>
<protein>
    <recommendedName>
        <fullName evidence="3">DUF4012 domain-containing protein</fullName>
    </recommendedName>
</protein>
<name>A0ABT6KNU9_9MICO</name>
<dbReference type="Proteomes" id="UP001160142">
    <property type="component" value="Unassembled WGS sequence"/>
</dbReference>
<evidence type="ECO:0008006" key="3">
    <source>
        <dbReference type="Google" id="ProtNLM"/>
    </source>
</evidence>
<evidence type="ECO:0000313" key="2">
    <source>
        <dbReference type="Proteomes" id="UP001160142"/>
    </source>
</evidence>
<dbReference type="EMBL" id="JARXVQ010000001">
    <property type="protein sequence ID" value="MDH6181679.1"/>
    <property type="molecule type" value="Genomic_DNA"/>
</dbReference>
<accession>A0ABT6KNU9</accession>
<keyword evidence="2" id="KW-1185">Reference proteome</keyword>
<dbReference type="InterPro" id="IPR025101">
    <property type="entry name" value="DUF4012"/>
</dbReference>